<dbReference type="RefSeq" id="WP_342825797.1">
    <property type="nucleotide sequence ID" value="NZ_CP046146.1"/>
</dbReference>
<dbReference type="InterPro" id="IPR052030">
    <property type="entry name" value="Peptidase_M20/M20A_hydrolases"/>
</dbReference>
<feature type="domain" description="Peptidase M20 dimerisation" evidence="2">
    <location>
        <begin position="203"/>
        <end position="301"/>
    </location>
</feature>
<dbReference type="EMBL" id="WMBE01000003">
    <property type="protein sequence ID" value="MDG0867434.1"/>
    <property type="molecule type" value="Genomic_DNA"/>
</dbReference>
<comment type="similarity">
    <text evidence="1">Belongs to the peptidase M20A family.</text>
</comment>
<dbReference type="PANTHER" id="PTHR30575">
    <property type="entry name" value="PEPTIDASE M20"/>
    <property type="match status" value="1"/>
</dbReference>
<gene>
    <name evidence="3" type="ORF">GKO46_10185</name>
    <name evidence="4" type="ORF">GKO48_11360</name>
</gene>
<dbReference type="Gene3D" id="3.40.630.10">
    <property type="entry name" value="Zn peptidases"/>
    <property type="match status" value="1"/>
</dbReference>
<accession>A0AAJ5ZL49</accession>
<reference evidence="4" key="2">
    <citation type="journal article" date="2023" name="Nat. Commun.">
        <title>Cultivation of marine bacteria of the SAR202 clade.</title>
        <authorList>
            <person name="Lim Y."/>
            <person name="Seo J.H."/>
            <person name="Giovannoni S.J."/>
            <person name="Kang I."/>
            <person name="Cho J.C."/>
        </authorList>
    </citation>
    <scope>NUCLEOTIDE SEQUENCE</scope>
    <source>
        <strain evidence="4">JH1073</strain>
    </source>
</reference>
<dbReference type="Pfam" id="PF07687">
    <property type="entry name" value="M20_dimer"/>
    <property type="match status" value="1"/>
</dbReference>
<reference evidence="5 6" key="1">
    <citation type="submission" date="2019-11" db="EMBL/GenBank/DDBJ databases">
        <authorList>
            <person name="Cho J.-C."/>
        </authorList>
    </citation>
    <scope>NUCLEOTIDE SEQUENCE [LARGE SCALE GENOMIC DNA]</scope>
    <source>
        <strain evidence="4 5">JH1073</strain>
        <strain evidence="3 6">JH702</strain>
    </source>
</reference>
<dbReference type="InterPro" id="IPR017439">
    <property type="entry name" value="Amidohydrolase"/>
</dbReference>
<dbReference type="PIRSF" id="PIRSF037226">
    <property type="entry name" value="Amidohydrolase_ACY1L2_prd"/>
    <property type="match status" value="1"/>
</dbReference>
<dbReference type="GO" id="GO:0046657">
    <property type="term" value="P:folic acid catabolic process"/>
    <property type="evidence" value="ECO:0007669"/>
    <property type="project" value="TreeGrafter"/>
</dbReference>
<protein>
    <recommendedName>
        <fullName evidence="1">Peptidase M20 domain-containing protein 2</fullName>
    </recommendedName>
</protein>
<proteinExistence type="inferred from homology"/>
<organism evidence="4 5">
    <name type="scientific">Candidatus Lucifugimonas marina</name>
    <dbReference type="NCBI Taxonomy" id="3038979"/>
    <lineage>
        <taxon>Bacteria</taxon>
        <taxon>Bacillati</taxon>
        <taxon>Chloroflexota</taxon>
        <taxon>Dehalococcoidia</taxon>
        <taxon>SAR202 cluster</taxon>
        <taxon>Candidatus Lucifugimonadales</taxon>
        <taxon>Candidatus Lucifugimonadaceae</taxon>
        <taxon>Candidatus Lucifugimonas</taxon>
    </lineage>
</organism>
<evidence type="ECO:0000313" key="3">
    <source>
        <dbReference type="EMBL" id="MDG0867434.1"/>
    </source>
</evidence>
<dbReference type="GO" id="GO:0071713">
    <property type="term" value="F:para-aminobenzoyl-glutamate hydrolase activity"/>
    <property type="evidence" value="ECO:0007669"/>
    <property type="project" value="TreeGrafter"/>
</dbReference>
<dbReference type="InterPro" id="IPR002933">
    <property type="entry name" value="Peptidase_M20"/>
</dbReference>
<evidence type="ECO:0000259" key="2">
    <source>
        <dbReference type="Pfam" id="PF07687"/>
    </source>
</evidence>
<dbReference type="NCBIfam" id="TIGR01891">
    <property type="entry name" value="amidohydrolases"/>
    <property type="match status" value="1"/>
</dbReference>
<name>A0AAJ5ZL49_9CHLR</name>
<evidence type="ECO:0000313" key="6">
    <source>
        <dbReference type="Proteomes" id="UP001321249"/>
    </source>
</evidence>
<sequence length="446" mass="48246">MSEHSPTNQSAKQAAIAAIDTEFEALIALSKDIWDHPEPGFREHRSAKLTSDYMSSLGLKPRENVAITGVVAKVETGRPGPHIAVMGELDSLIVPEHRNADPETGAAHVCGHNIQIGNMLAAAVGLSQPEVLEQLNGTISFMAVPAEEYIEIEYREQLRESGDLEFLAGKQEFVRLGELDDVDISMLTHANVWEGRSLRPGVSHNGMIAKTVRFIGKSAHAGGAPHLGINALNAANLAMQGIALLRETFQDEDHVRIHPIITRGGAAVSSVPANVTMEMFIRASNVEAIQDAEAKVDRALKGAAMTIGASVEISTSPGYMPSKFDPAMSEIYDESVVELLGESGTGRVPHRTSSTDMGDISMIMPTLHSYTSGVTGRSHSDEFEIIDWELNVIDAGKALAMTVIDLLANDAIRGKKIIGQFEPLMSREKHLETIRAFQRTESWDGA</sequence>
<dbReference type="InterPro" id="IPR011650">
    <property type="entry name" value="Peptidase_M20_dimer"/>
</dbReference>
<dbReference type="Proteomes" id="UP001321249">
    <property type="component" value="Unassembled WGS sequence"/>
</dbReference>
<evidence type="ECO:0000256" key="1">
    <source>
        <dbReference type="PIRNR" id="PIRNR037226"/>
    </source>
</evidence>
<dbReference type="GO" id="GO:0016805">
    <property type="term" value="F:dipeptidase activity"/>
    <property type="evidence" value="ECO:0007669"/>
    <property type="project" value="InterPro"/>
</dbReference>
<dbReference type="Gene3D" id="3.30.70.360">
    <property type="match status" value="1"/>
</dbReference>
<dbReference type="Proteomes" id="UP001219901">
    <property type="component" value="Chromosome"/>
</dbReference>
<dbReference type="PANTHER" id="PTHR30575:SF3">
    <property type="entry name" value="PEPTIDASE M20 DIMERISATION DOMAIN-CONTAINING PROTEIN"/>
    <property type="match status" value="1"/>
</dbReference>
<evidence type="ECO:0000313" key="5">
    <source>
        <dbReference type="Proteomes" id="UP001219901"/>
    </source>
</evidence>
<dbReference type="SUPFAM" id="SSF55031">
    <property type="entry name" value="Bacterial exopeptidase dimerisation domain"/>
    <property type="match status" value="1"/>
</dbReference>
<dbReference type="SUPFAM" id="SSF53187">
    <property type="entry name" value="Zn-dependent exopeptidases"/>
    <property type="match status" value="1"/>
</dbReference>
<dbReference type="InterPro" id="IPR017144">
    <property type="entry name" value="Xaa-Arg_dipeptidase"/>
</dbReference>
<keyword evidence="5" id="KW-1185">Reference proteome</keyword>
<dbReference type="EMBL" id="CP046147">
    <property type="protein sequence ID" value="WFG40188.1"/>
    <property type="molecule type" value="Genomic_DNA"/>
</dbReference>
<dbReference type="GO" id="GO:0005737">
    <property type="term" value="C:cytoplasm"/>
    <property type="evidence" value="ECO:0007669"/>
    <property type="project" value="TreeGrafter"/>
</dbReference>
<dbReference type="InterPro" id="IPR036264">
    <property type="entry name" value="Bact_exopeptidase_dim_dom"/>
</dbReference>
<evidence type="ECO:0000313" key="4">
    <source>
        <dbReference type="EMBL" id="WFG40188.1"/>
    </source>
</evidence>
<dbReference type="Pfam" id="PF01546">
    <property type="entry name" value="Peptidase_M20"/>
    <property type="match status" value="1"/>
</dbReference>
<reference evidence="5" key="3">
    <citation type="submission" date="2023-06" db="EMBL/GenBank/DDBJ databases">
        <title>Pangenomics reveal diversification of enzyme families and niche specialization in globally abundant SAR202 bacteria.</title>
        <authorList>
            <person name="Saw J.H.W."/>
        </authorList>
    </citation>
    <scope>NUCLEOTIDE SEQUENCE [LARGE SCALE GENOMIC DNA]</scope>
    <source>
        <strain evidence="5">JH1073</strain>
    </source>
</reference>
<dbReference type="AlphaFoldDB" id="A0AAJ5ZL49"/>